<organism evidence="1 2">
    <name type="scientific">Paenibacillus spongiae</name>
    <dbReference type="NCBI Taxonomy" id="2909671"/>
    <lineage>
        <taxon>Bacteria</taxon>
        <taxon>Bacillati</taxon>
        <taxon>Bacillota</taxon>
        <taxon>Bacilli</taxon>
        <taxon>Bacillales</taxon>
        <taxon>Paenibacillaceae</taxon>
        <taxon>Paenibacillus</taxon>
    </lineage>
</organism>
<name>A0ABY5S4Y5_9BACL</name>
<dbReference type="RefSeq" id="WP_258383474.1">
    <property type="nucleotide sequence ID" value="NZ_CP091430.1"/>
</dbReference>
<sequence>MKSPLIDPREFRDIAKEMRELAPFFTPEWDPDSDKDAGTAVMDIFARMYAGILQRLNRVPDKNFIAFLNRLGLQLLPASQARGPVTFALSSGALDSVVIPARTQVAAPPNNGGKPIVFETERTIAATPAKIKRILSYYPNKDRISEAPAAILDASSNTPFEIFEESVLQSHALYIGHSDLLKVRAATNFLLSFTGRSMTGPQLDLFANTNVMQWHYSSDSDGGWKPMTAVHEGGQIKLSTDESPDIAETTVNGVKSRWIRASVRPNQIKSTEGIQFENITLSIDQDLTQPDLAYYNNVPLDVDANKYFPFGVTPRLYDTFYVASKEAFSKKGATVTLDFTLTHKIDWIISDNPLLTAKRMNGISAQLSWEYWNGQGWMRLGKIDENFWITNKEPVDGRSVQVIFTVPSEMSETIVQGQSNYWIRCKLVSGDFGKEVFSGNALEARFYAPKISRLHIKYKVISQTAQHIATYNNLTYLDCTDDAQKGRLIQPFYRLADVHPALYIGFDKPPIKGPNSVYFHVQDQEYRESDFPRLEWDYYRASDGRSGWARLDVQDFTRHLTQSGCVEFIGPPDLAIPEALFGTSLYWIRAVDTENRFQSKESSRLTHLHKLNRISQSHIAVHSNKEESCSCGPEPCDDFVLFDPRFSSSSDNRIVPSPLLNGIFLNTTMAVHSESIAGEILGSSIGQASATYQFTKYPVLSEQIYINELSVLSEEERKALIDNPGMSVREIKDDAGVTTSFWVLWTAVDSLQETNGEGRHYEIDRTFGTVQFGNGVYGKIPPIGRDNLSSDYQAGGGSAGNIASGELKSMRTSIAYVNSPNNPYAFECGYDTEPLARALERGPLMIRTRNRAVTAADYEQLTLQASRGIAKAKCLPNFNDKGERETGWVTVLIVPRSSETKPVPSHQLRQQVEESLRSRAANIAAAPRHIKVFGPVYAEVSISARLIASTFDAMPTVETEAYRKLTAYLHPLTGGKDGRGWDFGNLPCLSEFYSLLEADRNVDHVEELVMTILDPASGKSLQVTSNSPADIRSVPYLLLYSGEHKLVVSGVPVLS</sequence>
<reference evidence="1" key="1">
    <citation type="submission" date="2022-01" db="EMBL/GenBank/DDBJ databases">
        <title>Paenibacillus spongiae sp. nov., isolated from marine sponge.</title>
        <authorList>
            <person name="Li Z."/>
            <person name="Zhang M."/>
        </authorList>
    </citation>
    <scope>NUCLEOTIDE SEQUENCE</scope>
    <source>
        <strain evidence="1">PHS-Z3</strain>
    </source>
</reference>
<protein>
    <submittedName>
        <fullName evidence="1">Baseplate assembly protein</fullName>
    </submittedName>
</protein>
<dbReference type="NCBIfam" id="TIGR02243">
    <property type="entry name" value="putative baseplate assembly protein"/>
    <property type="match status" value="1"/>
</dbReference>
<evidence type="ECO:0000313" key="1">
    <source>
        <dbReference type="EMBL" id="UVI27388.1"/>
    </source>
</evidence>
<dbReference type="EMBL" id="CP091430">
    <property type="protein sequence ID" value="UVI27388.1"/>
    <property type="molecule type" value="Genomic_DNA"/>
</dbReference>
<gene>
    <name evidence="1" type="ORF">L1F29_18105</name>
</gene>
<evidence type="ECO:0000313" key="2">
    <source>
        <dbReference type="Proteomes" id="UP001057877"/>
    </source>
</evidence>
<proteinExistence type="predicted"/>
<accession>A0ABY5S4Y5</accession>
<dbReference type="Proteomes" id="UP001057877">
    <property type="component" value="Chromosome"/>
</dbReference>
<keyword evidence="2" id="KW-1185">Reference proteome</keyword>
<dbReference type="InterPro" id="IPR011749">
    <property type="entry name" value="CHP02243"/>
</dbReference>